<sequence>MAPGTSSAAGSEEAKVNGEGDDEALVARAQKLIAKIVDTQDNPNPRLLHALASILEAQESRFVPYFVILIIGDPRVSVHGVGPGLEHLGCWVE</sequence>
<dbReference type="EMBL" id="AMZH03007025">
    <property type="protein sequence ID" value="RRT62325.1"/>
    <property type="molecule type" value="Genomic_DNA"/>
</dbReference>
<protein>
    <submittedName>
        <fullName evidence="2">Uncharacterized protein</fullName>
    </submittedName>
</protein>
<name>A0A426ZEA1_ENSVE</name>
<evidence type="ECO:0000256" key="1">
    <source>
        <dbReference type="SAM" id="MobiDB-lite"/>
    </source>
</evidence>
<gene>
    <name evidence="2" type="ORF">B296_00037111</name>
</gene>
<evidence type="ECO:0000313" key="2">
    <source>
        <dbReference type="EMBL" id="RRT62325.1"/>
    </source>
</evidence>
<evidence type="ECO:0000313" key="3">
    <source>
        <dbReference type="Proteomes" id="UP000287651"/>
    </source>
</evidence>
<comment type="caution">
    <text evidence="2">The sequence shown here is derived from an EMBL/GenBank/DDBJ whole genome shotgun (WGS) entry which is preliminary data.</text>
</comment>
<organism evidence="2 3">
    <name type="scientific">Ensete ventricosum</name>
    <name type="common">Abyssinian banana</name>
    <name type="synonym">Musa ensete</name>
    <dbReference type="NCBI Taxonomy" id="4639"/>
    <lineage>
        <taxon>Eukaryota</taxon>
        <taxon>Viridiplantae</taxon>
        <taxon>Streptophyta</taxon>
        <taxon>Embryophyta</taxon>
        <taxon>Tracheophyta</taxon>
        <taxon>Spermatophyta</taxon>
        <taxon>Magnoliopsida</taxon>
        <taxon>Liliopsida</taxon>
        <taxon>Zingiberales</taxon>
        <taxon>Musaceae</taxon>
        <taxon>Ensete</taxon>
    </lineage>
</organism>
<reference evidence="2 3" key="1">
    <citation type="journal article" date="2014" name="Agronomy (Basel)">
        <title>A Draft Genome Sequence for Ensete ventricosum, the Drought-Tolerant Tree Against Hunger.</title>
        <authorList>
            <person name="Harrison J."/>
            <person name="Moore K.A."/>
            <person name="Paszkiewicz K."/>
            <person name="Jones T."/>
            <person name="Grant M."/>
            <person name="Ambacheew D."/>
            <person name="Muzemil S."/>
            <person name="Studholme D.J."/>
        </authorList>
    </citation>
    <scope>NUCLEOTIDE SEQUENCE [LARGE SCALE GENOMIC DNA]</scope>
</reference>
<dbReference type="Proteomes" id="UP000287651">
    <property type="component" value="Unassembled WGS sequence"/>
</dbReference>
<feature type="region of interest" description="Disordered" evidence="1">
    <location>
        <begin position="1"/>
        <end position="21"/>
    </location>
</feature>
<proteinExistence type="predicted"/>
<accession>A0A426ZEA1</accession>
<dbReference type="AlphaFoldDB" id="A0A426ZEA1"/>